<dbReference type="Proteomes" id="UP000799324">
    <property type="component" value="Unassembled WGS sequence"/>
</dbReference>
<feature type="compositionally biased region" description="Basic and acidic residues" evidence="1">
    <location>
        <begin position="54"/>
        <end position="70"/>
    </location>
</feature>
<reference evidence="2" key="1">
    <citation type="journal article" date="2020" name="Stud. Mycol.">
        <title>101 Dothideomycetes genomes: a test case for predicting lifestyles and emergence of pathogens.</title>
        <authorList>
            <person name="Haridas S."/>
            <person name="Albert R."/>
            <person name="Binder M."/>
            <person name="Bloem J."/>
            <person name="Labutti K."/>
            <person name="Salamov A."/>
            <person name="Andreopoulos B."/>
            <person name="Baker S."/>
            <person name="Barry K."/>
            <person name="Bills G."/>
            <person name="Bluhm B."/>
            <person name="Cannon C."/>
            <person name="Castanera R."/>
            <person name="Culley D."/>
            <person name="Daum C."/>
            <person name="Ezra D."/>
            <person name="Gonzalez J."/>
            <person name="Henrissat B."/>
            <person name="Kuo A."/>
            <person name="Liang C."/>
            <person name="Lipzen A."/>
            <person name="Lutzoni F."/>
            <person name="Magnuson J."/>
            <person name="Mondo S."/>
            <person name="Nolan M."/>
            <person name="Ohm R."/>
            <person name="Pangilinan J."/>
            <person name="Park H.-J."/>
            <person name="Ramirez L."/>
            <person name="Alfaro M."/>
            <person name="Sun H."/>
            <person name="Tritt A."/>
            <person name="Yoshinaga Y."/>
            <person name="Zwiers L.-H."/>
            <person name="Turgeon B."/>
            <person name="Goodwin S."/>
            <person name="Spatafora J."/>
            <person name="Crous P."/>
            <person name="Grigoriev I."/>
        </authorList>
    </citation>
    <scope>NUCLEOTIDE SEQUENCE</scope>
    <source>
        <strain evidence="2">CBS 122681</strain>
    </source>
</reference>
<accession>A0A6A6THM6</accession>
<dbReference type="EMBL" id="MU004306">
    <property type="protein sequence ID" value="KAF2659505.1"/>
    <property type="molecule type" value="Genomic_DNA"/>
</dbReference>
<feature type="compositionally biased region" description="Basic and acidic residues" evidence="1">
    <location>
        <begin position="15"/>
        <end position="24"/>
    </location>
</feature>
<proteinExistence type="predicted"/>
<protein>
    <submittedName>
        <fullName evidence="2">Uncharacterized protein</fullName>
    </submittedName>
</protein>
<sequence length="234" mass="25251">MEAQEDCNAASGRQQDGEGARDWAARPARACSEHRVQRPETPLPGNAGISSPRRLHEEAPGLPRPDERQAQQRAPAGAESRCRRPAREGPAYHSSAMLFSSLAAELSVTICPLASETPASPSVASFAVLCSPASTTLERLSAIALAAAAALRSTFEVLCSQRLRQPWNRLVRNPACCCVFARHRHLTLASNTLPLPRTRRPPSAPYLSAPLLLHRCALSTALLPQSVKDRPHHG</sequence>
<feature type="region of interest" description="Disordered" evidence="1">
    <location>
        <begin position="1"/>
        <end position="87"/>
    </location>
</feature>
<evidence type="ECO:0000313" key="3">
    <source>
        <dbReference type="Proteomes" id="UP000799324"/>
    </source>
</evidence>
<keyword evidence="3" id="KW-1185">Reference proteome</keyword>
<organism evidence="2 3">
    <name type="scientific">Lophiostoma macrostomum CBS 122681</name>
    <dbReference type="NCBI Taxonomy" id="1314788"/>
    <lineage>
        <taxon>Eukaryota</taxon>
        <taxon>Fungi</taxon>
        <taxon>Dikarya</taxon>
        <taxon>Ascomycota</taxon>
        <taxon>Pezizomycotina</taxon>
        <taxon>Dothideomycetes</taxon>
        <taxon>Pleosporomycetidae</taxon>
        <taxon>Pleosporales</taxon>
        <taxon>Lophiostomataceae</taxon>
        <taxon>Lophiostoma</taxon>
    </lineage>
</organism>
<evidence type="ECO:0000256" key="1">
    <source>
        <dbReference type="SAM" id="MobiDB-lite"/>
    </source>
</evidence>
<evidence type="ECO:0000313" key="2">
    <source>
        <dbReference type="EMBL" id="KAF2659505.1"/>
    </source>
</evidence>
<name>A0A6A6THM6_9PLEO</name>
<dbReference type="AlphaFoldDB" id="A0A6A6THM6"/>
<gene>
    <name evidence="2" type="ORF">K491DRAFT_163247</name>
</gene>